<comment type="similarity">
    <text evidence="1">Belongs to the GTP cyclohydrolase I type 2/NIF3 family.</text>
</comment>
<dbReference type="Proteomes" id="UP001164187">
    <property type="component" value="Chromosome"/>
</dbReference>
<keyword evidence="3" id="KW-0479">Metal-binding</keyword>
<evidence type="ECO:0000313" key="5">
    <source>
        <dbReference type="Proteomes" id="UP001164187"/>
    </source>
</evidence>
<evidence type="ECO:0000256" key="3">
    <source>
        <dbReference type="ARBA" id="ARBA00022723"/>
    </source>
</evidence>
<evidence type="ECO:0000313" key="4">
    <source>
        <dbReference type="EMBL" id="WAW13989.1"/>
    </source>
</evidence>
<organism evidence="4 5">
    <name type="scientific">Peptostreptococcus equinus</name>
    <dbReference type="NCBI Taxonomy" id="3003601"/>
    <lineage>
        <taxon>Bacteria</taxon>
        <taxon>Bacillati</taxon>
        <taxon>Bacillota</taxon>
        <taxon>Clostridia</taxon>
        <taxon>Peptostreptococcales</taxon>
        <taxon>Peptostreptococcaceae</taxon>
        <taxon>Peptostreptococcus</taxon>
    </lineage>
</organism>
<dbReference type="PANTHER" id="PTHR13799">
    <property type="entry name" value="NGG1 INTERACTING FACTOR 3"/>
    <property type="match status" value="1"/>
</dbReference>
<dbReference type="InterPro" id="IPR036069">
    <property type="entry name" value="DUF34/NIF3_sf"/>
</dbReference>
<sequence>MKLKNVVEKIEKTYPEFLQYDWDNSGLNIGDPNSEIKKVLVCLDINENLVNEAIEKEIDLIISHHPFLFSKINSIVFNNKKTKSIQKLIKNDISVYCMHTNFDVAKNGLNDYLIELFEKQLHIYYIDINIKSISILESLGSNPNYLNGENYGLGRIVNLDKEMKIEEILELVSKALDIKSFRLIGNKDSKVGSFSVLTGSGADYFQMSKSMGADLIITGDSKYHIAMDSLDIDMNIGDFGHYGTEIIFSDLMKKFIENNFSGDLICFKAKSLEDPFTYFNF</sequence>
<evidence type="ECO:0000256" key="2">
    <source>
        <dbReference type="ARBA" id="ARBA00022112"/>
    </source>
</evidence>
<dbReference type="RefSeq" id="WP_269310651.1">
    <property type="nucleotide sequence ID" value="NZ_CP114052.1"/>
</dbReference>
<reference evidence="4" key="1">
    <citation type="submission" date="2022-12" db="EMBL/GenBank/DDBJ databases">
        <title>Peptostreptococcus.</title>
        <authorList>
            <person name="Lee S.H."/>
        </authorList>
    </citation>
    <scope>NUCLEOTIDE SEQUENCE</scope>
    <source>
        <strain evidence="4">CBA3647</strain>
    </source>
</reference>
<gene>
    <name evidence="4" type="ORF">O0R46_05125</name>
</gene>
<accession>A0ABY7JKW0</accession>
<proteinExistence type="inferred from homology"/>
<dbReference type="PANTHER" id="PTHR13799:SF14">
    <property type="entry name" value="GTP CYCLOHYDROLASE 1 TYPE 2 HOMOLOG"/>
    <property type="match status" value="1"/>
</dbReference>
<name>A0ABY7JKW0_9FIRM</name>
<dbReference type="InterPro" id="IPR002678">
    <property type="entry name" value="DUF34/NIF3"/>
</dbReference>
<protein>
    <recommendedName>
        <fullName evidence="2">GTP cyclohydrolase 1 type 2 homolog</fullName>
    </recommendedName>
</protein>
<evidence type="ECO:0000256" key="1">
    <source>
        <dbReference type="ARBA" id="ARBA00006964"/>
    </source>
</evidence>
<keyword evidence="5" id="KW-1185">Reference proteome</keyword>
<dbReference type="Gene3D" id="3.40.1390.30">
    <property type="entry name" value="NIF3 (NGG1p interacting factor 3)-like"/>
    <property type="match status" value="2"/>
</dbReference>
<dbReference type="NCBIfam" id="TIGR00486">
    <property type="entry name" value="YbgI_SA1388"/>
    <property type="match status" value="1"/>
</dbReference>
<dbReference type="EMBL" id="CP114052">
    <property type="protein sequence ID" value="WAW13989.1"/>
    <property type="molecule type" value="Genomic_DNA"/>
</dbReference>
<dbReference type="Pfam" id="PF01784">
    <property type="entry name" value="DUF34_NIF3"/>
    <property type="match status" value="1"/>
</dbReference>
<dbReference type="SUPFAM" id="SSF102705">
    <property type="entry name" value="NIF3 (NGG1p interacting factor 3)-like"/>
    <property type="match status" value="1"/>
</dbReference>